<dbReference type="InterPro" id="IPR036641">
    <property type="entry name" value="HPT_dom_sf"/>
</dbReference>
<proteinExistence type="predicted"/>
<name>A0A5J9TR12_9POAL</name>
<accession>A0A5J9TR12</accession>
<dbReference type="GO" id="GO:0005634">
    <property type="term" value="C:nucleus"/>
    <property type="evidence" value="ECO:0007669"/>
    <property type="project" value="UniProtKB-SubCell"/>
</dbReference>
<evidence type="ECO:0000256" key="1">
    <source>
        <dbReference type="ARBA" id="ARBA00022864"/>
    </source>
</evidence>
<reference evidence="5 6" key="1">
    <citation type="journal article" date="2019" name="Sci. Rep.">
        <title>A high-quality genome of Eragrostis curvula grass provides insights into Poaceae evolution and supports new strategies to enhance forage quality.</title>
        <authorList>
            <person name="Carballo J."/>
            <person name="Santos B.A.C.M."/>
            <person name="Zappacosta D."/>
            <person name="Garbus I."/>
            <person name="Selva J.P."/>
            <person name="Gallo C.A."/>
            <person name="Diaz A."/>
            <person name="Albertini E."/>
            <person name="Caccamo M."/>
            <person name="Echenique V."/>
        </authorList>
    </citation>
    <scope>NUCLEOTIDE SEQUENCE [LARGE SCALE GENOMIC DNA]</scope>
    <source>
        <strain evidence="6">cv. Victoria</strain>
        <tissue evidence="5">Leaf</tissue>
    </source>
</reference>
<keyword evidence="1 3" id="KW-0932">Cytokinin signaling pathway</keyword>
<feature type="domain" description="HPt" evidence="4">
    <location>
        <begin position="45"/>
        <end position="106"/>
    </location>
</feature>
<feature type="non-terminal residue" evidence="5">
    <location>
        <position position="1"/>
    </location>
</feature>
<dbReference type="GO" id="GO:0009736">
    <property type="term" value="P:cytokinin-activated signaling pathway"/>
    <property type="evidence" value="ECO:0007669"/>
    <property type="project" value="UniProtKB-KW"/>
</dbReference>
<sequence>MAASPLNQLNSHISNMYNSGLLDEHFMEMWRLQDGEESPDFIAGLVTTFLTDGDQIFNELAQLLERPFVDLDALSNKLVQLKGCSSSVGARQVRLACVQLFKFVSQQKNRDE</sequence>
<dbReference type="GO" id="GO:0005829">
    <property type="term" value="C:cytosol"/>
    <property type="evidence" value="ECO:0007669"/>
    <property type="project" value="UniProtKB-SubCell"/>
</dbReference>
<dbReference type="Gene3D" id="1.20.120.160">
    <property type="entry name" value="HPT domain"/>
    <property type="match status" value="1"/>
</dbReference>
<dbReference type="GO" id="GO:0000160">
    <property type="term" value="P:phosphorelay signal transduction system"/>
    <property type="evidence" value="ECO:0007669"/>
    <property type="project" value="UniProtKB-UniRule"/>
</dbReference>
<comment type="subcellular location">
    <subcellularLocation>
        <location evidence="3">Cytoplasm</location>
        <location evidence="3">Cytosol</location>
    </subcellularLocation>
    <subcellularLocation>
        <location evidence="3">Nucleus</location>
    </subcellularLocation>
</comment>
<gene>
    <name evidence="5" type="ORF">EJB05_40673</name>
</gene>
<dbReference type="Pfam" id="PF01627">
    <property type="entry name" value="Hpt"/>
    <property type="match status" value="1"/>
</dbReference>
<evidence type="ECO:0000256" key="3">
    <source>
        <dbReference type="RuleBase" id="RU369004"/>
    </source>
</evidence>
<comment type="domain">
    <text evidence="3">Histidine-containing phosphotransfer domain (HPt) contains an active histidine that mediates the phosphotransfer.</text>
</comment>
<dbReference type="GO" id="GO:0043424">
    <property type="term" value="F:protein histidine kinase binding"/>
    <property type="evidence" value="ECO:0007669"/>
    <property type="project" value="UniProtKB-UniRule"/>
</dbReference>
<comment type="function">
    <text evidence="3">Functions as a two-component phosphorelay mediators between cytokinin sensor histidine kinases and response regulators (B-type ARRs). Plays an important role in propagating cytokinin signal transduction.</text>
</comment>
<comment type="caution">
    <text evidence="5">The sequence shown here is derived from an EMBL/GenBank/DDBJ whole genome shotgun (WGS) entry which is preliminary data.</text>
</comment>
<dbReference type="OrthoDB" id="1673781at2759"/>
<dbReference type="InterPro" id="IPR008207">
    <property type="entry name" value="Sig_transdc_His_kin_Hpt_dom"/>
</dbReference>
<keyword evidence="2 3" id="KW-0902">Two-component regulatory system</keyword>
<protein>
    <recommendedName>
        <fullName evidence="3">Histidine-containing phosphotransfer protein</fullName>
    </recommendedName>
</protein>
<dbReference type="AlphaFoldDB" id="A0A5J9TR12"/>
<organism evidence="5 6">
    <name type="scientific">Eragrostis curvula</name>
    <name type="common">weeping love grass</name>
    <dbReference type="NCBI Taxonomy" id="38414"/>
    <lineage>
        <taxon>Eukaryota</taxon>
        <taxon>Viridiplantae</taxon>
        <taxon>Streptophyta</taxon>
        <taxon>Embryophyta</taxon>
        <taxon>Tracheophyta</taxon>
        <taxon>Spermatophyta</taxon>
        <taxon>Magnoliopsida</taxon>
        <taxon>Liliopsida</taxon>
        <taxon>Poales</taxon>
        <taxon>Poaceae</taxon>
        <taxon>PACMAD clade</taxon>
        <taxon>Chloridoideae</taxon>
        <taxon>Eragrostideae</taxon>
        <taxon>Eragrostidinae</taxon>
        <taxon>Eragrostis</taxon>
    </lineage>
</organism>
<dbReference type="GO" id="GO:0009927">
    <property type="term" value="F:histidine phosphotransfer kinase activity"/>
    <property type="evidence" value="ECO:0007669"/>
    <property type="project" value="UniProtKB-UniRule"/>
</dbReference>
<evidence type="ECO:0000256" key="2">
    <source>
        <dbReference type="ARBA" id="ARBA00023012"/>
    </source>
</evidence>
<dbReference type="PANTHER" id="PTHR28242:SF30">
    <property type="entry name" value="HISTIDINE-CONTAINING PHOSPHOTRANSFER PROTEIN 2"/>
    <property type="match status" value="1"/>
</dbReference>
<keyword evidence="6" id="KW-1185">Reference proteome</keyword>
<evidence type="ECO:0000313" key="6">
    <source>
        <dbReference type="Proteomes" id="UP000324897"/>
    </source>
</evidence>
<dbReference type="SUPFAM" id="SSF47226">
    <property type="entry name" value="Histidine-containing phosphotransfer domain, HPT domain"/>
    <property type="match status" value="1"/>
</dbReference>
<dbReference type="PANTHER" id="PTHR28242">
    <property type="entry name" value="PHOSPHORELAY INTERMEDIATE PROTEIN YPD1"/>
    <property type="match status" value="1"/>
</dbReference>
<dbReference type="InterPro" id="IPR045871">
    <property type="entry name" value="AHP1-5/YPD1"/>
</dbReference>
<dbReference type="EMBL" id="RWGY01000035">
    <property type="protein sequence ID" value="TVU13141.1"/>
    <property type="molecule type" value="Genomic_DNA"/>
</dbReference>
<evidence type="ECO:0000259" key="4">
    <source>
        <dbReference type="Pfam" id="PF01627"/>
    </source>
</evidence>
<evidence type="ECO:0000313" key="5">
    <source>
        <dbReference type="EMBL" id="TVU13141.1"/>
    </source>
</evidence>
<dbReference type="Gramene" id="TVU13141">
    <property type="protein sequence ID" value="TVU13141"/>
    <property type="gene ID" value="EJB05_40673"/>
</dbReference>
<dbReference type="Proteomes" id="UP000324897">
    <property type="component" value="Unassembled WGS sequence"/>
</dbReference>